<organism evidence="1 2">
    <name type="scientific">Akkermansia muciniphila</name>
    <dbReference type="NCBI Taxonomy" id="239935"/>
    <lineage>
        <taxon>Bacteria</taxon>
        <taxon>Pseudomonadati</taxon>
        <taxon>Verrucomicrobiota</taxon>
        <taxon>Verrucomicrobiia</taxon>
        <taxon>Verrucomicrobiales</taxon>
        <taxon>Akkermansiaceae</taxon>
        <taxon>Akkermansia</taxon>
    </lineage>
</organism>
<dbReference type="RefSeq" id="WP_022197934.1">
    <property type="nucleotide sequence ID" value="NZ_BAABSF010000014.1"/>
</dbReference>
<dbReference type="Proteomes" id="UP000235914">
    <property type="component" value="Unassembled WGS sequence"/>
</dbReference>
<dbReference type="AlphaFoldDB" id="A0A2N8I4T0"/>
<accession>A0A2N8I4T0</accession>
<sequence length="235" mass="27511">MKKIILINLILLSTGFLYAHEKDMMNKVPRDSKVNLEKNDSSSPVVVEGVKNRGELDSWIENYVETNYPGYNIGDREVDLSSKKSIIETVYLKNEQGNVIEVCFDITDYRKKFNELHKKEIIKISRDLRKQKERVKEDKEPGSSYDFPIELKDAKTEKEVLEAQKNYLEKNFPGYQVISRATWVFGKKFIDRVRLEKEDDTRVLMFDVSAHINEYRKTHEINLKEIAPGMISVQK</sequence>
<evidence type="ECO:0000313" key="1">
    <source>
        <dbReference type="EMBL" id="PNC56070.1"/>
    </source>
</evidence>
<dbReference type="EMBL" id="PJKN01000004">
    <property type="protein sequence ID" value="PNC56070.1"/>
    <property type="molecule type" value="Genomic_DNA"/>
</dbReference>
<protein>
    <submittedName>
        <fullName evidence="1">Uncharacterized protein</fullName>
    </submittedName>
</protein>
<reference evidence="1 2" key="1">
    <citation type="journal article" date="2017" name="BMC Genomics">
        <title>Genome sequencing of 39 Akkermansia muciniphila isolates reveals its population structure, genomic and functional diverisity, and global distribution in mammalian gut microbiotas.</title>
        <authorList>
            <person name="Guo X."/>
            <person name="Li S."/>
            <person name="Zhang J."/>
            <person name="Wu F."/>
            <person name="Li X."/>
            <person name="Wu D."/>
            <person name="Zhang M."/>
            <person name="Ou Z."/>
            <person name="Jie Z."/>
            <person name="Yan Q."/>
            <person name="Li P."/>
            <person name="Yi J."/>
            <person name="Peng Y."/>
        </authorList>
    </citation>
    <scope>NUCLEOTIDE SEQUENCE [LARGE SCALE GENOMIC DNA]</scope>
    <source>
        <strain evidence="1 2">GP43</strain>
    </source>
</reference>
<proteinExistence type="predicted"/>
<name>A0A2N8I4T0_9BACT</name>
<comment type="caution">
    <text evidence="1">The sequence shown here is derived from an EMBL/GenBank/DDBJ whole genome shotgun (WGS) entry which is preliminary data.</text>
</comment>
<gene>
    <name evidence="1" type="ORF">CXU09_08320</name>
</gene>
<evidence type="ECO:0000313" key="2">
    <source>
        <dbReference type="Proteomes" id="UP000235914"/>
    </source>
</evidence>